<evidence type="ECO:0000313" key="2">
    <source>
        <dbReference type="EMBL" id="UVW35053.1"/>
    </source>
</evidence>
<name>A0ABY5TRY9_9GAMM</name>
<proteinExistence type="predicted"/>
<accession>A0ABY5TRY9</accession>
<dbReference type="InterPro" id="IPR002545">
    <property type="entry name" value="CheW-lke_dom"/>
</dbReference>
<dbReference type="InterPro" id="IPR036061">
    <property type="entry name" value="CheW-like_dom_sf"/>
</dbReference>
<sequence length="163" mass="18399">MSLFFLDQKNPIAQVDCLSINTGQSNLLVPMPVIAEIILNQELIADEEKPQWMCGWIKWRNLTIPLIDFAALQQAKPWTDFGSSMRIVVLNSLVEGHEHRYYAIICKGFPHTIRVEEDSALSAQDEVEIAACISLSFDLDGQHLDLPDFGEIEAHLRTVPQNP</sequence>
<dbReference type="SUPFAM" id="SSF50341">
    <property type="entry name" value="CheW-like"/>
    <property type="match status" value="1"/>
</dbReference>
<reference evidence="2" key="1">
    <citation type="submission" date="2022-08" db="EMBL/GenBank/DDBJ databases">
        <title>Catabolic pathway analysis in culturable SAR92 clade bacteria reveals their overlooked roles in DMSP degradation in coastal seas.</title>
        <authorList>
            <person name="He X."/>
            <person name="Zhang X."/>
            <person name="Zhang Y."/>
        </authorList>
    </citation>
    <scope>NUCLEOTIDE SEQUENCE</scope>
    <source>
        <strain evidence="2">H455</strain>
    </source>
</reference>
<evidence type="ECO:0000259" key="1">
    <source>
        <dbReference type="SMART" id="SM00260"/>
    </source>
</evidence>
<dbReference type="Pfam" id="PF01584">
    <property type="entry name" value="CheW"/>
    <property type="match status" value="1"/>
</dbReference>
<dbReference type="SMART" id="SM00260">
    <property type="entry name" value="CheW"/>
    <property type="match status" value="1"/>
</dbReference>
<evidence type="ECO:0000313" key="3">
    <source>
        <dbReference type="Proteomes" id="UP001059934"/>
    </source>
</evidence>
<organism evidence="2 3">
    <name type="scientific">SAR92 clade bacterium H455</name>
    <dbReference type="NCBI Taxonomy" id="2974818"/>
    <lineage>
        <taxon>Bacteria</taxon>
        <taxon>Pseudomonadati</taxon>
        <taxon>Pseudomonadota</taxon>
        <taxon>Gammaproteobacteria</taxon>
        <taxon>Cellvibrionales</taxon>
        <taxon>Porticoccaceae</taxon>
        <taxon>SAR92 clade</taxon>
    </lineage>
</organism>
<dbReference type="EMBL" id="CP103416">
    <property type="protein sequence ID" value="UVW35053.1"/>
    <property type="molecule type" value="Genomic_DNA"/>
</dbReference>
<dbReference type="Proteomes" id="UP001059934">
    <property type="component" value="Chromosome"/>
</dbReference>
<keyword evidence="3" id="KW-1185">Reference proteome</keyword>
<gene>
    <name evidence="2" type="ORF">NYF23_00255</name>
</gene>
<feature type="domain" description="CheW-like" evidence="1">
    <location>
        <begin position="10"/>
        <end position="145"/>
    </location>
</feature>
<protein>
    <submittedName>
        <fullName evidence="2">Chemotaxis protein CheW</fullName>
    </submittedName>
</protein>